<feature type="compositionally biased region" description="Polar residues" evidence="1">
    <location>
        <begin position="547"/>
        <end position="560"/>
    </location>
</feature>
<dbReference type="AlphaFoldDB" id="A0A8B8GRD0"/>
<dbReference type="Proteomes" id="UP000694846">
    <property type="component" value="Unplaced"/>
</dbReference>
<keyword evidence="2" id="KW-1185">Reference proteome</keyword>
<evidence type="ECO:0000256" key="1">
    <source>
        <dbReference type="SAM" id="MobiDB-lite"/>
    </source>
</evidence>
<gene>
    <name evidence="3" type="primary">LOC112693802</name>
</gene>
<organism evidence="2 3">
    <name type="scientific">Sipha flava</name>
    <name type="common">yellow sugarcane aphid</name>
    <dbReference type="NCBI Taxonomy" id="143950"/>
    <lineage>
        <taxon>Eukaryota</taxon>
        <taxon>Metazoa</taxon>
        <taxon>Ecdysozoa</taxon>
        <taxon>Arthropoda</taxon>
        <taxon>Hexapoda</taxon>
        <taxon>Insecta</taxon>
        <taxon>Pterygota</taxon>
        <taxon>Neoptera</taxon>
        <taxon>Paraneoptera</taxon>
        <taxon>Hemiptera</taxon>
        <taxon>Sternorrhyncha</taxon>
        <taxon>Aphidomorpha</taxon>
        <taxon>Aphidoidea</taxon>
        <taxon>Aphididae</taxon>
        <taxon>Sipha</taxon>
    </lineage>
</organism>
<feature type="region of interest" description="Disordered" evidence="1">
    <location>
        <begin position="542"/>
        <end position="561"/>
    </location>
</feature>
<sequence>MNDYVRLKWADDPRWSNARKRDVLKSLAEIGEPAAEARAECQRLANAALAGRLADAKLEVAALKNIDRTHVGALLRDVPAADGRAAYELMDSAEAVERSLQFKLARYRQRTVDCRARVADKTAALARLQTRIAHYQFNKTAMEEAAAAATEAAAAGPGGMAATAKTVDALRLCNRWMADTHSIMADNEAMYKKLNEQLVTEARQLAAIVVELISYGTTAQKEYAEFDRRYREAMAKHEKAIYRKHALSRYLKSNIAVLESKSKIQKDLMEKINFEITEPDTPLMSGSDSQSSDNLNKLSSFFDTDQKLPLTVWINDGPMENFMYRKKESFLSKDSIIDKNDEQKTDTESVASFHYTYPVDKVNLLKFGDQEYTKAMEAAEYVCDTLDFGDMAEVLQYFTTVKNVEMRIKKMVSVRKHLYGVLKKNMEEAADLKSDRLNCVPESTLLLDVEKERVQRDGLEVQKKKLHYVNIEISEYSELFNELWFQLDNLAGKLDRCQVPPARRYQAYLKNRTKCSETMSDAVSMLEGLCLVTTSGNVDGNNHEISNKTLPGATETSFASDQRERCETKSGWELAVDACRKLVAEVHIKVKSCMMYLGGRSFDPTDRSQPTARAYFTFKQQCQIQNAVLKRKEQNRQELHKVEVETDPKAVATAAGILTREQMKHQAEEIVQYFITPKDADNLTRSRKPISFRKARVVV</sequence>
<evidence type="ECO:0000313" key="3">
    <source>
        <dbReference type="RefSeq" id="XP_025424812.1"/>
    </source>
</evidence>
<protein>
    <submittedName>
        <fullName evidence="3">Uncharacterized protein LOC112693802</fullName>
    </submittedName>
</protein>
<dbReference type="GeneID" id="112693802"/>
<dbReference type="RefSeq" id="XP_025424812.1">
    <property type="nucleotide sequence ID" value="XM_025569027.1"/>
</dbReference>
<name>A0A8B8GRD0_9HEMI</name>
<accession>A0A8B8GRD0</accession>
<evidence type="ECO:0000313" key="2">
    <source>
        <dbReference type="Proteomes" id="UP000694846"/>
    </source>
</evidence>
<dbReference type="OrthoDB" id="6594947at2759"/>
<proteinExistence type="predicted"/>
<reference evidence="3" key="1">
    <citation type="submission" date="2025-08" db="UniProtKB">
        <authorList>
            <consortium name="RefSeq"/>
        </authorList>
    </citation>
    <scope>IDENTIFICATION</scope>
    <source>
        <tissue evidence="3">Whole body</tissue>
    </source>
</reference>